<evidence type="ECO:0008006" key="3">
    <source>
        <dbReference type="Google" id="ProtNLM"/>
    </source>
</evidence>
<dbReference type="RefSeq" id="WP_151604735.1">
    <property type="nucleotide sequence ID" value="NZ_JAWLOF010000009.1"/>
</dbReference>
<comment type="caution">
    <text evidence="1">The sequence shown here is derived from an EMBL/GenBank/DDBJ whole genome shotgun (WGS) entry which is preliminary data.</text>
</comment>
<keyword evidence="2" id="KW-1185">Reference proteome</keyword>
<gene>
    <name evidence="1" type="ORF">R4P48_13665</name>
</gene>
<protein>
    <recommendedName>
        <fullName evidence="3">DUF1983 domain-containing protein</fullName>
    </recommendedName>
</protein>
<dbReference type="EMBL" id="JAWLOF010000009">
    <property type="protein sequence ID" value="MDV7023718.1"/>
    <property type="molecule type" value="Genomic_DNA"/>
</dbReference>
<evidence type="ECO:0000313" key="1">
    <source>
        <dbReference type="EMBL" id="MDV7023718.1"/>
    </source>
</evidence>
<reference evidence="1 2" key="1">
    <citation type="submission" date="2023-10" db="EMBL/GenBank/DDBJ databases">
        <authorList>
            <person name="Dale J."/>
        </authorList>
    </citation>
    <scope>NUCLEOTIDE SEQUENCE [LARGE SCALE GENOMIC DNA]</scope>
    <source>
        <strain evidence="1 2">2023EL-00970</strain>
    </source>
</reference>
<proteinExistence type="predicted"/>
<evidence type="ECO:0000313" key="2">
    <source>
        <dbReference type="Proteomes" id="UP001187066"/>
    </source>
</evidence>
<name>A0ABU4E3M9_9ENTR</name>
<dbReference type="Proteomes" id="UP001187066">
    <property type="component" value="Unassembled WGS sequence"/>
</dbReference>
<organism evidence="1 2">
    <name type="scientific">Atlantibacter subterraneus</name>
    <dbReference type="NCBI Taxonomy" id="255519"/>
    <lineage>
        <taxon>Bacteria</taxon>
        <taxon>Pseudomonadati</taxon>
        <taxon>Pseudomonadota</taxon>
        <taxon>Gammaproteobacteria</taxon>
        <taxon>Enterobacterales</taxon>
        <taxon>Enterobacteriaceae</taxon>
        <taxon>Atlantibacter</taxon>
    </lineage>
</organism>
<accession>A0ABU4E3M9</accession>
<sequence>MKNTYQLMKALVTLPPVGETISDLAGNTRKYGGEHKVHIAAVDQNWTAQGSHYFDEPILLRGLKIQGFSLTPWVVSEKIMVPDGYRIIAMLVDEKGIPLSNETLPLELEELLRTSWHLNKSGVLNAADEHDPVSLKICADKFQGNSLPFGGFPRASMNSAKNAADASTTKCRLSEDMIEAVLDAVRNSDLFQDLVGRVNAQSAEHASAALSLQMCIDRMVKDTISNALKPGGLLFGKS</sequence>